<organism evidence="9">
    <name type="scientific">Cyprideis torosa</name>
    <dbReference type="NCBI Taxonomy" id="163714"/>
    <lineage>
        <taxon>Eukaryota</taxon>
        <taxon>Metazoa</taxon>
        <taxon>Ecdysozoa</taxon>
        <taxon>Arthropoda</taxon>
        <taxon>Crustacea</taxon>
        <taxon>Oligostraca</taxon>
        <taxon>Ostracoda</taxon>
        <taxon>Podocopa</taxon>
        <taxon>Podocopida</taxon>
        <taxon>Cytherocopina</taxon>
        <taxon>Cytheroidea</taxon>
        <taxon>Cytherideidae</taxon>
        <taxon>Cyprideis</taxon>
    </lineage>
</organism>
<dbReference type="InterPro" id="IPR004827">
    <property type="entry name" value="bZIP"/>
</dbReference>
<keyword evidence="8" id="KW-0472">Membrane</keyword>
<comment type="similarity">
    <text evidence="2">Belongs to the bZIP family. ATF subfamily.</text>
</comment>
<evidence type="ECO:0000313" key="9">
    <source>
        <dbReference type="EMBL" id="CAD7226501.1"/>
    </source>
</evidence>
<evidence type="ECO:0000256" key="6">
    <source>
        <dbReference type="ARBA" id="ARBA00023242"/>
    </source>
</evidence>
<feature type="region of interest" description="Disordered" evidence="7">
    <location>
        <begin position="766"/>
        <end position="787"/>
    </location>
</feature>
<feature type="region of interest" description="Disordered" evidence="7">
    <location>
        <begin position="646"/>
        <end position="690"/>
    </location>
</feature>
<dbReference type="GO" id="GO:0030968">
    <property type="term" value="P:endoplasmic reticulum unfolded protein response"/>
    <property type="evidence" value="ECO:0007669"/>
    <property type="project" value="TreeGrafter"/>
</dbReference>
<evidence type="ECO:0000256" key="4">
    <source>
        <dbReference type="ARBA" id="ARBA00023125"/>
    </source>
</evidence>
<evidence type="ECO:0000256" key="3">
    <source>
        <dbReference type="ARBA" id="ARBA00023015"/>
    </source>
</evidence>
<dbReference type="PANTHER" id="PTHR46164:SF3">
    <property type="entry name" value="ATF6, ISOFORM C"/>
    <property type="match status" value="1"/>
</dbReference>
<keyword evidence="8" id="KW-1133">Transmembrane helix</keyword>
<dbReference type="SMART" id="SM00338">
    <property type="entry name" value="BRLZ"/>
    <property type="match status" value="1"/>
</dbReference>
<comment type="subcellular location">
    <subcellularLocation>
        <location evidence="1">Membrane</location>
        <topology evidence="1">Single-pass membrane protein</topology>
    </subcellularLocation>
</comment>
<dbReference type="Gene3D" id="1.20.5.170">
    <property type="match status" value="1"/>
</dbReference>
<gene>
    <name evidence="9" type="ORF">CTOB1V02_LOCUS4419</name>
</gene>
<keyword evidence="8" id="KW-0812">Transmembrane</keyword>
<protein>
    <submittedName>
        <fullName evidence="9">Uncharacterized protein</fullName>
    </submittedName>
</protein>
<dbReference type="CDD" id="cd14812">
    <property type="entry name" value="bZIP_u3"/>
    <property type="match status" value="1"/>
</dbReference>
<feature type="compositionally biased region" description="Pro residues" evidence="7">
    <location>
        <begin position="375"/>
        <end position="395"/>
    </location>
</feature>
<keyword evidence="5" id="KW-0804">Transcription</keyword>
<dbReference type="OrthoDB" id="644067at2759"/>
<dbReference type="PANTHER" id="PTHR46164">
    <property type="entry name" value="ATF6, ISOFORM C"/>
    <property type="match status" value="1"/>
</dbReference>
<dbReference type="GO" id="GO:0005634">
    <property type="term" value="C:nucleus"/>
    <property type="evidence" value="ECO:0007669"/>
    <property type="project" value="TreeGrafter"/>
</dbReference>
<dbReference type="GO" id="GO:0000978">
    <property type="term" value="F:RNA polymerase II cis-regulatory region sequence-specific DNA binding"/>
    <property type="evidence" value="ECO:0007669"/>
    <property type="project" value="TreeGrafter"/>
</dbReference>
<dbReference type="InterPro" id="IPR046347">
    <property type="entry name" value="bZIP_sf"/>
</dbReference>
<feature type="compositionally biased region" description="Basic residues" evidence="7">
    <location>
        <begin position="775"/>
        <end position="786"/>
    </location>
</feature>
<evidence type="ECO:0000256" key="1">
    <source>
        <dbReference type="ARBA" id="ARBA00004167"/>
    </source>
</evidence>
<dbReference type="GO" id="GO:0016020">
    <property type="term" value="C:membrane"/>
    <property type="evidence" value="ECO:0007669"/>
    <property type="project" value="UniProtKB-SubCell"/>
</dbReference>
<dbReference type="PROSITE" id="PS50217">
    <property type="entry name" value="BZIP"/>
    <property type="match status" value="1"/>
</dbReference>
<evidence type="ECO:0000256" key="8">
    <source>
        <dbReference type="SAM" id="Phobius"/>
    </source>
</evidence>
<feature type="compositionally biased region" description="Basic and acidic residues" evidence="7">
    <location>
        <begin position="450"/>
        <end position="460"/>
    </location>
</feature>
<feature type="compositionally biased region" description="Basic and acidic residues" evidence="7">
    <location>
        <begin position="467"/>
        <end position="478"/>
    </location>
</feature>
<dbReference type="InterPro" id="IPR051882">
    <property type="entry name" value="ATF_bZIP_TF"/>
</dbReference>
<feature type="region of interest" description="Disordered" evidence="7">
    <location>
        <begin position="351"/>
        <end position="478"/>
    </location>
</feature>
<evidence type="ECO:0000256" key="5">
    <source>
        <dbReference type="ARBA" id="ARBA00023163"/>
    </source>
</evidence>
<feature type="region of interest" description="Disordered" evidence="7">
    <location>
        <begin position="84"/>
        <end position="114"/>
    </location>
</feature>
<dbReference type="GO" id="GO:0000981">
    <property type="term" value="F:DNA-binding transcription factor activity, RNA polymerase II-specific"/>
    <property type="evidence" value="ECO:0007669"/>
    <property type="project" value="TreeGrafter"/>
</dbReference>
<evidence type="ECO:0000256" key="2">
    <source>
        <dbReference type="ARBA" id="ARBA00009050"/>
    </source>
</evidence>
<reference evidence="9" key="1">
    <citation type="submission" date="2020-11" db="EMBL/GenBank/DDBJ databases">
        <authorList>
            <person name="Tran Van P."/>
        </authorList>
    </citation>
    <scope>NUCLEOTIDE SEQUENCE</scope>
</reference>
<feature type="compositionally biased region" description="Low complexity" evidence="7">
    <location>
        <begin position="362"/>
        <end position="374"/>
    </location>
</feature>
<feature type="compositionally biased region" description="Basic residues" evidence="7">
    <location>
        <begin position="647"/>
        <end position="661"/>
    </location>
</feature>
<dbReference type="Pfam" id="PF00170">
    <property type="entry name" value="bZIP_1"/>
    <property type="match status" value="1"/>
</dbReference>
<evidence type="ECO:0000256" key="7">
    <source>
        <dbReference type="SAM" id="MobiDB-lite"/>
    </source>
</evidence>
<dbReference type="AlphaFoldDB" id="A0A7R8ZM00"/>
<proteinExistence type="inferred from homology"/>
<dbReference type="EMBL" id="OB660844">
    <property type="protein sequence ID" value="CAD7226501.1"/>
    <property type="molecule type" value="Genomic_DNA"/>
</dbReference>
<keyword evidence="3" id="KW-0805">Transcription regulation</keyword>
<keyword evidence="4" id="KW-0238">DNA-binding</keyword>
<name>A0A7R8ZM00_9CRUS</name>
<feature type="transmembrane region" description="Helical" evidence="8">
    <location>
        <begin position="913"/>
        <end position="934"/>
    </location>
</feature>
<keyword evidence="6" id="KW-0539">Nucleus</keyword>
<feature type="transmembrane region" description="Helical" evidence="8">
    <location>
        <begin position="996"/>
        <end position="1018"/>
    </location>
</feature>
<feature type="compositionally biased region" description="Polar residues" evidence="7">
    <location>
        <begin position="432"/>
        <end position="443"/>
    </location>
</feature>
<dbReference type="SUPFAM" id="SSF57959">
    <property type="entry name" value="Leucine zipper domain"/>
    <property type="match status" value="1"/>
</dbReference>
<feature type="transmembrane region" description="Helical" evidence="8">
    <location>
        <begin position="941"/>
        <end position="968"/>
    </location>
</feature>
<accession>A0A7R8ZM00</accession>
<sequence length="1043" mass="114122">MEEAFGTGTGSDMDQLEQLSNACFEDMTLPDTPFFPSSDDVDFLDPCVSSSSEEQTCDSMPQLQELDGGNCLDDLDLNIDLQVIRRPPSRQSQQRVGSSSGNGSESDGSADSSIQSAPALEELPSAGVLNNQLSEPFEVLPGIPRDPFVVPDSPPSSPAQPRVFFRLSASPYPSVSVTTTAPSMGPPLKRLRPSCLSSSSAQSSACPTPNPNLFTLLSPLPPPSPSPSTDGVLPPCLIQPTTSASPFLPQMVSPLTLVTSSVAPVTMVSPLTLVTSSAAPVTTTVVAVTPVVSLPIPQPTPPVTYPPSQPPSRFRIKLEGADVDIDGVPDTYRVIARPDGSLVIERTLLPPTSSVPCATPVTSFPPIAPSTSAPSPRPSQPPTPATVRPKPPPTPQHRVRDPLLSVTAPVDITVKEELPDSPPTPSTPIITNNVRNGRNSSRTLAPRMGRSHDDAESEFKKHQRMLRNRESALESRRRKNEKLAFLDRQCELLRQENRQLRVALANAEQRNRELESQLAERDSVVPDLRRAPTSPPRRKTFKIVGSAAKLLLVGGFFFLFNFNPFVSRDVRVTKAPLASSSPEEVLSPKLGRVLLWEEDYDDPSAVEELMSDLPRNGSRKVDCPPPLNASEGLRLDSELREWWTTKQKPKKKQELRKRKKGPPLPLISPSHGGLSLIPRQGPPDLSGPPSEEILIPVRREDTYYLMSYSSDHLLVPAVKAVNQTSRPRMAVLLPLSQLNGTTSESQVLQIDCEVTNTRMLRFNGAELSPADNAAQKKRHHTRRKTRNSGSVLAISMNLVALITEHWIEGKAIRDSSTAPAQITFNHGLRSGEFDDVTPVESNTFPLYIVCAKGSCMWSCLEDEGSRDYELNSFLNNLSEPALKCDDNQNSNVLLTRSGDAEFQSAGVYIATQVSLYGALLFSCLSLIFQVYNILQNPVSPILSVIGLYIWNCIAVFLYVLTLLLFGIYSAAQISSHFAIRETLTGEYDVGSHSTGYSYWILLIPLLCHVANLFGVFLIRRPEREKEIAIQQEDSKKTHGLMLY</sequence>
<dbReference type="PRINTS" id="PR01217">
    <property type="entry name" value="PRICHEXTENSN"/>
</dbReference>